<dbReference type="Proteomes" id="UP000184310">
    <property type="component" value="Unassembled WGS sequence"/>
</dbReference>
<dbReference type="GO" id="GO:0006633">
    <property type="term" value="P:fatty acid biosynthetic process"/>
    <property type="evidence" value="ECO:0007669"/>
    <property type="project" value="TreeGrafter"/>
</dbReference>
<dbReference type="InterPro" id="IPR016035">
    <property type="entry name" value="Acyl_Trfase/lysoPLipase"/>
</dbReference>
<accession>A0A1M6MRW4</accession>
<dbReference type="STRING" id="1121302.SAMN02745163_02742"/>
<evidence type="ECO:0000313" key="7">
    <source>
        <dbReference type="Proteomes" id="UP000184310"/>
    </source>
</evidence>
<evidence type="ECO:0000256" key="1">
    <source>
        <dbReference type="ARBA" id="ARBA00013258"/>
    </source>
</evidence>
<dbReference type="InterPro" id="IPR014043">
    <property type="entry name" value="Acyl_transferase_dom"/>
</dbReference>
<gene>
    <name evidence="6" type="ORF">SAMN02745163_02742</name>
</gene>
<comment type="catalytic activity">
    <reaction evidence="4">
        <text>holo-[ACP] + malonyl-CoA = malonyl-[ACP] + CoA</text>
        <dbReference type="Rhea" id="RHEA:41792"/>
        <dbReference type="Rhea" id="RHEA-COMP:9623"/>
        <dbReference type="Rhea" id="RHEA-COMP:9685"/>
        <dbReference type="ChEBI" id="CHEBI:57287"/>
        <dbReference type="ChEBI" id="CHEBI:57384"/>
        <dbReference type="ChEBI" id="CHEBI:64479"/>
        <dbReference type="ChEBI" id="CHEBI:78449"/>
        <dbReference type="EC" id="2.3.1.39"/>
    </reaction>
</comment>
<dbReference type="SUPFAM" id="SSF55048">
    <property type="entry name" value="Probable ACP-binding domain of malonyl-CoA ACP transacylase"/>
    <property type="match status" value="1"/>
</dbReference>
<name>A0A1M6MRW4_9CLOT</name>
<keyword evidence="3" id="KW-0012">Acyltransferase</keyword>
<protein>
    <recommendedName>
        <fullName evidence="1">[acyl-carrier-protein] S-malonyltransferase</fullName>
        <ecNumber evidence="1">2.3.1.39</ecNumber>
    </recommendedName>
</protein>
<dbReference type="InterPro" id="IPR001227">
    <property type="entry name" value="Ac_transferase_dom_sf"/>
</dbReference>
<dbReference type="EMBL" id="FQZB01000011">
    <property type="protein sequence ID" value="SHJ86248.1"/>
    <property type="molecule type" value="Genomic_DNA"/>
</dbReference>
<dbReference type="Pfam" id="PF00698">
    <property type="entry name" value="Acyl_transf_1"/>
    <property type="match status" value="1"/>
</dbReference>
<dbReference type="SMART" id="SM00827">
    <property type="entry name" value="PKS_AT"/>
    <property type="match status" value="1"/>
</dbReference>
<evidence type="ECO:0000256" key="2">
    <source>
        <dbReference type="ARBA" id="ARBA00022679"/>
    </source>
</evidence>
<dbReference type="GO" id="GO:0005829">
    <property type="term" value="C:cytosol"/>
    <property type="evidence" value="ECO:0007669"/>
    <property type="project" value="TreeGrafter"/>
</dbReference>
<proteinExistence type="predicted"/>
<dbReference type="NCBIfam" id="TIGR00128">
    <property type="entry name" value="fabD"/>
    <property type="match status" value="1"/>
</dbReference>
<evidence type="ECO:0000313" key="6">
    <source>
        <dbReference type="EMBL" id="SHJ86248.1"/>
    </source>
</evidence>
<dbReference type="Gene3D" id="3.30.70.250">
    <property type="entry name" value="Malonyl-CoA ACP transacylase, ACP-binding"/>
    <property type="match status" value="1"/>
</dbReference>
<sequence length="416" mass="47117">MVFTDKLAFLFPGQGCQHLGMGKELYNYSAIARETFEEAADIMGRDISKVCFGNSLIELNRIENMLPAILTVSVAAYRVFMNDYKVEPWICAGHSLGEYSALTCSNVITFEDALKLVELRCTIAKEAVVENRGYMTVVNGIGIHELVRVCEKKSQDGGMVTVACMNNKNQFVISGTENALIKAEEKLVRLGAQVTPMIMTPPFHSPILEPYLPKFTEVLKKIKFNKPSFPVISNITASKYNEDSCMVDLLSKQITSTVRWSEIMEYIKNEGVNMTIEMGPQAILSDLIPANISSFSFSRSSDRQEISKYIQKQNERKLNFLTRCLAVAVSVKNYNWNNEEYEQGVVKPYEQIVSLVDRIRKNNLTPSVQDMYDGIHMLKSVFITKKTPLDEQNRRIKKLISETDVEEILGNILYDM</sequence>
<dbReference type="InterPro" id="IPR004410">
    <property type="entry name" value="Malonyl_CoA-ACP_transAc_FabD"/>
</dbReference>
<dbReference type="PANTHER" id="PTHR42681:SF1">
    <property type="entry name" value="MALONYL-COA-ACYL CARRIER PROTEIN TRANSACYLASE, MITOCHONDRIAL"/>
    <property type="match status" value="1"/>
</dbReference>
<dbReference type="GO" id="GO:0004314">
    <property type="term" value="F:[acyl-carrier-protein] S-malonyltransferase activity"/>
    <property type="evidence" value="ECO:0007669"/>
    <property type="project" value="UniProtKB-EC"/>
</dbReference>
<keyword evidence="7" id="KW-1185">Reference proteome</keyword>
<dbReference type="InterPro" id="IPR050858">
    <property type="entry name" value="Mal-CoA-ACP_Trans/PKS_FabD"/>
</dbReference>
<evidence type="ECO:0000256" key="3">
    <source>
        <dbReference type="ARBA" id="ARBA00023315"/>
    </source>
</evidence>
<dbReference type="SUPFAM" id="SSF52151">
    <property type="entry name" value="FabD/lysophospholipase-like"/>
    <property type="match status" value="1"/>
</dbReference>
<dbReference type="PANTHER" id="PTHR42681">
    <property type="entry name" value="MALONYL-COA-ACYL CARRIER PROTEIN TRANSACYLASE, MITOCHONDRIAL"/>
    <property type="match status" value="1"/>
</dbReference>
<dbReference type="EC" id="2.3.1.39" evidence="1"/>
<feature type="domain" description="Malonyl-CoA:ACP transacylase (MAT)" evidence="5">
    <location>
        <begin position="10"/>
        <end position="334"/>
    </location>
</feature>
<dbReference type="InterPro" id="IPR016036">
    <property type="entry name" value="Malonyl_transacylase_ACP-bd"/>
</dbReference>
<organism evidence="6 7">
    <name type="scientific">Clostridium cavendishii DSM 21758</name>
    <dbReference type="NCBI Taxonomy" id="1121302"/>
    <lineage>
        <taxon>Bacteria</taxon>
        <taxon>Bacillati</taxon>
        <taxon>Bacillota</taxon>
        <taxon>Clostridia</taxon>
        <taxon>Eubacteriales</taxon>
        <taxon>Clostridiaceae</taxon>
        <taxon>Clostridium</taxon>
    </lineage>
</organism>
<reference evidence="6 7" key="1">
    <citation type="submission" date="2016-11" db="EMBL/GenBank/DDBJ databases">
        <authorList>
            <person name="Jaros S."/>
            <person name="Januszkiewicz K."/>
            <person name="Wedrychowicz H."/>
        </authorList>
    </citation>
    <scope>NUCLEOTIDE SEQUENCE [LARGE SCALE GENOMIC DNA]</scope>
    <source>
        <strain evidence="6 7">DSM 21758</strain>
    </source>
</reference>
<dbReference type="RefSeq" id="WP_207649992.1">
    <property type="nucleotide sequence ID" value="NZ_FQZB01000011.1"/>
</dbReference>
<dbReference type="Gene3D" id="3.40.366.10">
    <property type="entry name" value="Malonyl-Coenzyme A Acyl Carrier Protein, domain 2"/>
    <property type="match status" value="1"/>
</dbReference>
<keyword evidence="2 6" id="KW-0808">Transferase</keyword>
<dbReference type="AlphaFoldDB" id="A0A1M6MRW4"/>
<evidence type="ECO:0000259" key="5">
    <source>
        <dbReference type="SMART" id="SM00827"/>
    </source>
</evidence>
<evidence type="ECO:0000256" key="4">
    <source>
        <dbReference type="ARBA" id="ARBA00048462"/>
    </source>
</evidence>